<dbReference type="AlphaFoldDB" id="A0A6I9QF06"/>
<keyword evidence="8 9" id="KW-0472">Membrane</keyword>
<protein>
    <submittedName>
        <fullName evidence="11 12">Uncharacterized protein LOC105034760 isoform X1</fullName>
    </submittedName>
</protein>
<dbReference type="Pfam" id="PF00584">
    <property type="entry name" value="SecE"/>
    <property type="match status" value="1"/>
</dbReference>
<dbReference type="RefSeq" id="XP_073114117.1">
    <property type="nucleotide sequence ID" value="XM_073258016.1"/>
</dbReference>
<dbReference type="RefSeq" id="XP_029117543.1">
    <property type="nucleotide sequence ID" value="XM_029261710.1"/>
</dbReference>
<dbReference type="InterPro" id="IPR001901">
    <property type="entry name" value="Translocase_SecE/Sec61-g"/>
</dbReference>
<dbReference type="Gene3D" id="1.20.5.1030">
    <property type="entry name" value="Preprotein translocase secy subunit"/>
    <property type="match status" value="1"/>
</dbReference>
<accession>A0A6I9QF06</accession>
<reference evidence="11 12" key="1">
    <citation type="submission" date="2025-04" db="UniProtKB">
        <authorList>
            <consortium name="RefSeq"/>
        </authorList>
    </citation>
    <scope>IDENTIFICATION</scope>
</reference>
<dbReference type="RefSeq" id="XP_010908328.1">
    <property type="nucleotide sequence ID" value="XM_010910026.2"/>
</dbReference>
<evidence type="ECO:0000256" key="9">
    <source>
        <dbReference type="SAM" id="Phobius"/>
    </source>
</evidence>
<dbReference type="PANTHER" id="PTHR37247">
    <property type="entry name" value="TRANSMEMBRANE PROTEIN"/>
    <property type="match status" value="1"/>
</dbReference>
<dbReference type="PANTHER" id="PTHR37247:SF1">
    <property type="entry name" value="TRANSMEMBRANE PROTEIN"/>
    <property type="match status" value="1"/>
</dbReference>
<dbReference type="Proteomes" id="UP000504607">
    <property type="component" value="Unplaced"/>
</dbReference>
<evidence type="ECO:0000256" key="8">
    <source>
        <dbReference type="ARBA" id="ARBA00023136"/>
    </source>
</evidence>
<dbReference type="GO" id="GO:0006605">
    <property type="term" value="P:protein targeting"/>
    <property type="evidence" value="ECO:0007669"/>
    <property type="project" value="InterPro"/>
</dbReference>
<name>A0A6I9QF06_ELAGV</name>
<evidence type="ECO:0000313" key="11">
    <source>
        <dbReference type="RefSeq" id="XP_010908328.1"/>
    </source>
</evidence>
<evidence type="ECO:0000256" key="6">
    <source>
        <dbReference type="ARBA" id="ARBA00022989"/>
    </source>
</evidence>
<dbReference type="OrthoDB" id="1913236at2759"/>
<dbReference type="RefSeq" id="XP_010908329.1">
    <property type="nucleotide sequence ID" value="XM_010910027.3"/>
</dbReference>
<keyword evidence="10" id="KW-1185">Reference proteome</keyword>
<sequence length="152" mass="17245">MKTACSVAHYSGLLLFNRHRSSISIRQTRRINFQFVKISRIPIRQSFANCKQIKCAATGGNGHRELMSKDRFDSSEPFWLSMIKDVAWSLRSLAVFLREQPIQLKYIEWPTFQSTVKTASLTLVLVAFLIVALSSIDSALCYTSALLVRKTA</sequence>
<evidence type="ECO:0000256" key="7">
    <source>
        <dbReference type="ARBA" id="ARBA00023010"/>
    </source>
</evidence>
<proteinExistence type="inferred from homology"/>
<evidence type="ECO:0000313" key="10">
    <source>
        <dbReference type="Proteomes" id="UP000504607"/>
    </source>
</evidence>
<dbReference type="KEGG" id="egu:105034760"/>
<dbReference type="InterPro" id="IPR038379">
    <property type="entry name" value="SecE_sf"/>
</dbReference>
<keyword evidence="4 9" id="KW-0812">Transmembrane</keyword>
<dbReference type="RefSeq" id="XP_073114118.1">
    <property type="nucleotide sequence ID" value="XM_073258017.1"/>
</dbReference>
<evidence type="ECO:0000256" key="1">
    <source>
        <dbReference type="ARBA" id="ARBA00004370"/>
    </source>
</evidence>
<gene>
    <name evidence="11 12 13" type="primary">LOC105034760</name>
</gene>
<evidence type="ECO:0000256" key="3">
    <source>
        <dbReference type="ARBA" id="ARBA00022448"/>
    </source>
</evidence>
<organism evidence="10 12">
    <name type="scientific">Elaeis guineensis var. tenera</name>
    <name type="common">Oil palm</name>
    <dbReference type="NCBI Taxonomy" id="51953"/>
    <lineage>
        <taxon>Eukaryota</taxon>
        <taxon>Viridiplantae</taxon>
        <taxon>Streptophyta</taxon>
        <taxon>Embryophyta</taxon>
        <taxon>Tracheophyta</taxon>
        <taxon>Spermatophyta</taxon>
        <taxon>Magnoliopsida</taxon>
        <taxon>Liliopsida</taxon>
        <taxon>Arecaceae</taxon>
        <taxon>Arecoideae</taxon>
        <taxon>Cocoseae</taxon>
        <taxon>Elaeidinae</taxon>
        <taxon>Elaeis</taxon>
    </lineage>
</organism>
<keyword evidence="3" id="KW-0813">Transport</keyword>
<comment type="similarity">
    <text evidence="2">Belongs to the SecE/SEC61-gamma family.</text>
</comment>
<dbReference type="GeneID" id="105034760"/>
<dbReference type="RefSeq" id="XP_073114115.1">
    <property type="nucleotide sequence ID" value="XM_073258014.1"/>
</dbReference>
<evidence type="ECO:0000256" key="5">
    <source>
        <dbReference type="ARBA" id="ARBA00022927"/>
    </source>
</evidence>
<dbReference type="GO" id="GO:0006886">
    <property type="term" value="P:intracellular protein transport"/>
    <property type="evidence" value="ECO:0007669"/>
    <property type="project" value="InterPro"/>
</dbReference>
<evidence type="ECO:0000313" key="12">
    <source>
        <dbReference type="RefSeq" id="XP_010908329.1"/>
    </source>
</evidence>
<dbReference type="GO" id="GO:0016020">
    <property type="term" value="C:membrane"/>
    <property type="evidence" value="ECO:0007669"/>
    <property type="project" value="UniProtKB-SubCell"/>
</dbReference>
<evidence type="ECO:0000256" key="2">
    <source>
        <dbReference type="ARBA" id="ARBA00008274"/>
    </source>
</evidence>
<evidence type="ECO:0000313" key="13">
    <source>
        <dbReference type="RefSeq" id="XP_029117543.1"/>
    </source>
</evidence>
<keyword evidence="7" id="KW-0811">Translocation</keyword>
<keyword evidence="5" id="KW-0653">Protein transport</keyword>
<comment type="subcellular location">
    <subcellularLocation>
        <location evidence="1">Membrane</location>
    </subcellularLocation>
</comment>
<evidence type="ECO:0000256" key="4">
    <source>
        <dbReference type="ARBA" id="ARBA00022692"/>
    </source>
</evidence>
<keyword evidence="6 9" id="KW-1133">Transmembrane helix</keyword>
<feature type="transmembrane region" description="Helical" evidence="9">
    <location>
        <begin position="121"/>
        <end position="148"/>
    </location>
</feature>
<dbReference type="RefSeq" id="XP_073114116.1">
    <property type="nucleotide sequence ID" value="XM_073258015.1"/>
</dbReference>